<organism evidence="2 3">
    <name type="scientific">Ruegeria meonggei</name>
    <dbReference type="NCBI Taxonomy" id="1446476"/>
    <lineage>
        <taxon>Bacteria</taxon>
        <taxon>Pseudomonadati</taxon>
        <taxon>Pseudomonadota</taxon>
        <taxon>Alphaproteobacteria</taxon>
        <taxon>Rhodobacterales</taxon>
        <taxon>Roseobacteraceae</taxon>
        <taxon>Ruegeria</taxon>
    </lineage>
</organism>
<dbReference type="PROSITE" id="PS50995">
    <property type="entry name" value="HTH_MARR_2"/>
    <property type="match status" value="1"/>
</dbReference>
<reference evidence="3" key="1">
    <citation type="submission" date="2017-03" db="EMBL/GenBank/DDBJ databases">
        <authorList>
            <person name="Rodrigo-Torres L."/>
            <person name="Arahal R.D."/>
            <person name="Lucena T."/>
        </authorList>
    </citation>
    <scope>NUCLEOTIDE SEQUENCE [LARGE SCALE GENOMIC DNA]</scope>
    <source>
        <strain evidence="3">CECT 8411</strain>
    </source>
</reference>
<dbReference type="PANTHER" id="PTHR33164">
    <property type="entry name" value="TRANSCRIPTIONAL REGULATOR, MARR FAMILY"/>
    <property type="match status" value="1"/>
</dbReference>
<dbReference type="Gene3D" id="1.10.10.10">
    <property type="entry name" value="Winged helix-like DNA-binding domain superfamily/Winged helix DNA-binding domain"/>
    <property type="match status" value="1"/>
</dbReference>
<dbReference type="PRINTS" id="PR00598">
    <property type="entry name" value="HTHMARR"/>
</dbReference>
<dbReference type="EMBL" id="FWFP01000005">
    <property type="protein sequence ID" value="SLN41866.1"/>
    <property type="molecule type" value="Genomic_DNA"/>
</dbReference>
<proteinExistence type="predicted"/>
<dbReference type="InterPro" id="IPR036390">
    <property type="entry name" value="WH_DNA-bd_sf"/>
</dbReference>
<dbReference type="GO" id="GO:0003700">
    <property type="term" value="F:DNA-binding transcription factor activity"/>
    <property type="evidence" value="ECO:0007669"/>
    <property type="project" value="InterPro"/>
</dbReference>
<accession>A0A1X6Z5X2</accession>
<dbReference type="InterPro" id="IPR036388">
    <property type="entry name" value="WH-like_DNA-bd_sf"/>
</dbReference>
<dbReference type="InterPro" id="IPR000835">
    <property type="entry name" value="HTH_MarR-typ"/>
</dbReference>
<evidence type="ECO:0000313" key="3">
    <source>
        <dbReference type="Proteomes" id="UP000193778"/>
    </source>
</evidence>
<sequence>MTDARRTEEGEAVTALILDVFRLNGRLQLAGDRLVSELGLTSARWQILGAIAYSDRPESVAWHARTMGVHRQGVQRIINELSKEGIVEFQPNPHHKRAHLVVMTRKGQELYEAAITRQIPWVNELSEGLSPDDIETAQYVVDRLKTSLEEASTRQDYSPTQS</sequence>
<feature type="domain" description="HTH marR-type" evidence="1">
    <location>
        <begin position="13"/>
        <end position="146"/>
    </location>
</feature>
<protein>
    <submittedName>
        <fullName evidence="2">Transcriptional activatory protein BadR</fullName>
    </submittedName>
</protein>
<dbReference type="AlphaFoldDB" id="A0A1X6Z5X2"/>
<dbReference type="OrthoDB" id="5511415at2"/>
<dbReference type="SUPFAM" id="SSF46785">
    <property type="entry name" value="Winged helix' DNA-binding domain"/>
    <property type="match status" value="1"/>
</dbReference>
<keyword evidence="3" id="KW-1185">Reference proteome</keyword>
<dbReference type="PANTHER" id="PTHR33164:SF99">
    <property type="entry name" value="MARR FAMILY REGULATORY PROTEIN"/>
    <property type="match status" value="1"/>
</dbReference>
<dbReference type="GO" id="GO:0006950">
    <property type="term" value="P:response to stress"/>
    <property type="evidence" value="ECO:0007669"/>
    <property type="project" value="TreeGrafter"/>
</dbReference>
<dbReference type="RefSeq" id="WP_085822391.1">
    <property type="nucleotide sequence ID" value="NZ_FWFP01000005.1"/>
</dbReference>
<dbReference type="Proteomes" id="UP000193778">
    <property type="component" value="Unassembled WGS sequence"/>
</dbReference>
<dbReference type="Pfam" id="PF12802">
    <property type="entry name" value="MarR_2"/>
    <property type="match status" value="1"/>
</dbReference>
<name>A0A1X6Z5X2_9RHOB</name>
<dbReference type="SMART" id="SM00347">
    <property type="entry name" value="HTH_MARR"/>
    <property type="match status" value="1"/>
</dbReference>
<gene>
    <name evidence="2" type="primary">badR_2</name>
    <name evidence="2" type="ORF">RUM8411_01846</name>
</gene>
<evidence type="ECO:0000259" key="1">
    <source>
        <dbReference type="PROSITE" id="PS50995"/>
    </source>
</evidence>
<dbReference type="InterPro" id="IPR039422">
    <property type="entry name" value="MarR/SlyA-like"/>
</dbReference>
<evidence type="ECO:0000313" key="2">
    <source>
        <dbReference type="EMBL" id="SLN41866.1"/>
    </source>
</evidence>